<dbReference type="RefSeq" id="WP_138450974.1">
    <property type="nucleotide sequence ID" value="NZ_VBUT01000010.1"/>
</dbReference>
<dbReference type="Proteomes" id="UP000308349">
    <property type="component" value="Unassembled WGS sequence"/>
</dbReference>
<dbReference type="EMBL" id="VBUU01000006">
    <property type="protein sequence ID" value="TLG13921.1"/>
    <property type="molecule type" value="Genomic_DNA"/>
</dbReference>
<sequence>MRAHELTIGRTFAVAFDHGDDFFGSLTEFCRVHGIRQGYIPSFIAGFSEVDLVGTCDKLENPDAPVWSKVHLSNVEAFGGGTIAYSPAEDRSSFHIHVAVGLKEQAANGYTSHLLNATVVFLTEMIVVEVLAPEMDRIADPSLYDVPLLQFRRPK</sequence>
<protein>
    <submittedName>
        <fullName evidence="2">DUF296 domain-containing protein</fullName>
    </submittedName>
</protein>
<feature type="domain" description="PPC" evidence="1">
    <location>
        <begin position="6"/>
        <end position="152"/>
    </location>
</feature>
<dbReference type="PROSITE" id="PS51742">
    <property type="entry name" value="PPC"/>
    <property type="match status" value="1"/>
</dbReference>
<dbReference type="InterPro" id="IPR005175">
    <property type="entry name" value="PPC_dom"/>
</dbReference>
<evidence type="ECO:0000313" key="4">
    <source>
        <dbReference type="Proteomes" id="UP000306378"/>
    </source>
</evidence>
<dbReference type="Gene3D" id="3.30.1330.80">
    <property type="entry name" value="Hypothetical protein, similar to alpha- acetolactate decarboxylase, domain 2"/>
    <property type="match status" value="1"/>
</dbReference>
<dbReference type="Pfam" id="PF03479">
    <property type="entry name" value="PCC"/>
    <property type="match status" value="1"/>
</dbReference>
<name>A0A5R8NF67_9NOCA</name>
<dbReference type="AlphaFoldDB" id="A0A5R8NF67"/>
<evidence type="ECO:0000313" key="2">
    <source>
        <dbReference type="EMBL" id="TLF74299.1"/>
    </source>
</evidence>
<evidence type="ECO:0000259" key="1">
    <source>
        <dbReference type="PROSITE" id="PS51742"/>
    </source>
</evidence>
<accession>A0A5R8NF67</accession>
<dbReference type="Proteomes" id="UP000306378">
    <property type="component" value="Unassembled WGS sequence"/>
</dbReference>
<gene>
    <name evidence="2" type="ORF">FEK34_23170</name>
    <name evidence="3" type="ORF">FEK35_09090</name>
</gene>
<evidence type="ECO:0000313" key="5">
    <source>
        <dbReference type="Proteomes" id="UP000308349"/>
    </source>
</evidence>
<dbReference type="OrthoDB" id="5067836at2"/>
<evidence type="ECO:0000313" key="3">
    <source>
        <dbReference type="EMBL" id="TLG13921.1"/>
    </source>
</evidence>
<organism evidence="2 4">
    <name type="scientific">Nocardia cyriacigeorgica</name>
    <dbReference type="NCBI Taxonomy" id="135487"/>
    <lineage>
        <taxon>Bacteria</taxon>
        <taxon>Bacillati</taxon>
        <taxon>Actinomycetota</taxon>
        <taxon>Actinomycetes</taxon>
        <taxon>Mycobacteriales</taxon>
        <taxon>Nocardiaceae</taxon>
        <taxon>Nocardia</taxon>
    </lineage>
</organism>
<reference evidence="4 5" key="1">
    <citation type="submission" date="2019-05" db="EMBL/GenBank/DDBJ databases">
        <title>Genomes sequences of two Nocardia cyriacigeorgica environmental isolates, type strains Nocardia asteroides ATCC 19247 and Nocardia cyriacigeorgica DSM 44484.</title>
        <authorList>
            <person name="Vautrin F."/>
            <person name="Bergeron E."/>
            <person name="Dubost A."/>
            <person name="Abrouk D."/>
            <person name="Rodriguez Nava V."/>
            <person name="Pujic P."/>
        </authorList>
    </citation>
    <scope>NUCLEOTIDE SEQUENCE [LARGE SCALE GENOMIC DNA]</scope>
    <source>
        <strain evidence="3 5">EML 1456</strain>
        <strain evidence="2 4">EML 446</strain>
    </source>
</reference>
<dbReference type="SUPFAM" id="SSF117856">
    <property type="entry name" value="AF0104/ALDC/Ptd012-like"/>
    <property type="match status" value="1"/>
</dbReference>
<comment type="caution">
    <text evidence="2">The sequence shown here is derived from an EMBL/GenBank/DDBJ whole genome shotgun (WGS) entry which is preliminary data.</text>
</comment>
<dbReference type="EMBL" id="VBUT01000010">
    <property type="protein sequence ID" value="TLF74299.1"/>
    <property type="molecule type" value="Genomic_DNA"/>
</dbReference>
<dbReference type="CDD" id="cd11378">
    <property type="entry name" value="DUF296"/>
    <property type="match status" value="1"/>
</dbReference>
<proteinExistence type="predicted"/>